<reference evidence="1 2" key="1">
    <citation type="journal article" date="2019" name="Int. J. Syst. Evol. Microbiol.">
        <title>The Global Catalogue of Microorganisms (GCM) 10K type strain sequencing project: providing services to taxonomists for standard genome sequencing and annotation.</title>
        <authorList>
            <consortium name="The Broad Institute Genomics Platform"/>
            <consortium name="The Broad Institute Genome Sequencing Center for Infectious Disease"/>
            <person name="Wu L."/>
            <person name="Ma J."/>
        </authorList>
    </citation>
    <scope>NUCLEOTIDE SEQUENCE [LARGE SCALE GENOMIC DNA]</scope>
    <source>
        <strain evidence="1 2">JCM 16014</strain>
    </source>
</reference>
<organism evidence="1 2">
    <name type="scientific">Catenulispora yoronensis</name>
    <dbReference type="NCBI Taxonomy" id="450799"/>
    <lineage>
        <taxon>Bacteria</taxon>
        <taxon>Bacillati</taxon>
        <taxon>Actinomycetota</taxon>
        <taxon>Actinomycetes</taxon>
        <taxon>Catenulisporales</taxon>
        <taxon>Catenulisporaceae</taxon>
        <taxon>Catenulispora</taxon>
    </lineage>
</organism>
<dbReference type="EMBL" id="BAAAQN010000001">
    <property type="protein sequence ID" value="GAA2010493.1"/>
    <property type="molecule type" value="Genomic_DNA"/>
</dbReference>
<comment type="caution">
    <text evidence="1">The sequence shown here is derived from an EMBL/GenBank/DDBJ whole genome shotgun (WGS) entry which is preliminary data.</text>
</comment>
<gene>
    <name evidence="1" type="ORF">GCM10009839_00490</name>
</gene>
<dbReference type="SUPFAM" id="SSF55961">
    <property type="entry name" value="Bet v1-like"/>
    <property type="match status" value="1"/>
</dbReference>
<dbReference type="Gene3D" id="3.30.530.20">
    <property type="match status" value="1"/>
</dbReference>
<name>A0ABN2TJX5_9ACTN</name>
<dbReference type="Pfam" id="PF10604">
    <property type="entry name" value="Polyketide_cyc2"/>
    <property type="match status" value="1"/>
</dbReference>
<dbReference type="InterPro" id="IPR023393">
    <property type="entry name" value="START-like_dom_sf"/>
</dbReference>
<evidence type="ECO:0000313" key="2">
    <source>
        <dbReference type="Proteomes" id="UP001500751"/>
    </source>
</evidence>
<protein>
    <submittedName>
        <fullName evidence="1">SRPBCC family protein</fullName>
    </submittedName>
</protein>
<dbReference type="InterPro" id="IPR019587">
    <property type="entry name" value="Polyketide_cyclase/dehydratase"/>
</dbReference>
<proteinExistence type="predicted"/>
<evidence type="ECO:0000313" key="1">
    <source>
        <dbReference type="EMBL" id="GAA2010493.1"/>
    </source>
</evidence>
<dbReference type="Proteomes" id="UP001500751">
    <property type="component" value="Unassembled WGS sequence"/>
</dbReference>
<keyword evidence="2" id="KW-1185">Reference proteome</keyword>
<sequence length="144" mass="15568">MWEYEYSVEAEVEPRAVFGLWTDAENWHTWNDGVGAVEVHGPFAAGTEFTMTPPGQDTVTMLIADVTEDRGFTDVNIEFDDVVITTFHRIEDLGAGLTRVTYRTEITGDAADTVGAEVGPLICADFPDVVDALVARAAQLGATG</sequence>
<accession>A0ABN2TJX5</accession>
<dbReference type="RefSeq" id="WP_344663384.1">
    <property type="nucleotide sequence ID" value="NZ_BAAAQN010000001.1"/>
</dbReference>